<name>A0A1Q5UIQ1_9EURO</name>
<dbReference type="EMBL" id="MNBE01000228">
    <property type="protein sequence ID" value="OKP12344.1"/>
    <property type="molecule type" value="Genomic_DNA"/>
</dbReference>
<dbReference type="Proteomes" id="UP000186955">
    <property type="component" value="Unassembled WGS sequence"/>
</dbReference>
<dbReference type="AlphaFoldDB" id="A0A1Q5UIQ1"/>
<organism evidence="1 2">
    <name type="scientific">Penicillium subrubescens</name>
    <dbReference type="NCBI Taxonomy" id="1316194"/>
    <lineage>
        <taxon>Eukaryota</taxon>
        <taxon>Fungi</taxon>
        <taxon>Dikarya</taxon>
        <taxon>Ascomycota</taxon>
        <taxon>Pezizomycotina</taxon>
        <taxon>Eurotiomycetes</taxon>
        <taxon>Eurotiomycetidae</taxon>
        <taxon>Eurotiales</taxon>
        <taxon>Aspergillaceae</taxon>
        <taxon>Penicillium</taxon>
    </lineage>
</organism>
<protein>
    <submittedName>
        <fullName evidence="1">Uncharacterized protein</fullName>
    </submittedName>
</protein>
<accession>A0A1Q5UIQ1</accession>
<comment type="caution">
    <text evidence="1">The sequence shown here is derived from an EMBL/GenBank/DDBJ whole genome shotgun (WGS) entry which is preliminary data.</text>
</comment>
<evidence type="ECO:0000313" key="2">
    <source>
        <dbReference type="Proteomes" id="UP000186955"/>
    </source>
</evidence>
<sequence length="223" mass="25035">MSARSWSRMLPRKSFFDTLYNSNSINSTRDGFLTSRSAELVNPRHHMVLSDTVWQDFDAETLAGMTDSKILSSFTSGFFGGFVFGMEDFSQDTQAPELWRRSEVPVNELCDVGTRLFGVFQLLDKHVPESPGSPLSYVDYGFGSDKYSFAGCHRFSITRNPTSSDKISEVEQPEARIRISLEGFTCNPQTNKSPVPEVGKWFHALYARALFANGIQAVLESSR</sequence>
<evidence type="ECO:0000313" key="1">
    <source>
        <dbReference type="EMBL" id="OKP12344.1"/>
    </source>
</evidence>
<reference evidence="1 2" key="1">
    <citation type="submission" date="2016-10" db="EMBL/GenBank/DDBJ databases">
        <title>Genome sequence of the ascomycete fungus Penicillium subrubescens.</title>
        <authorList>
            <person name="De Vries R.P."/>
            <person name="Peng M."/>
            <person name="Dilokpimol A."/>
            <person name="Hilden K."/>
            <person name="Makela M.R."/>
            <person name="Grigoriev I."/>
            <person name="Riley R."/>
            <person name="Granchi Z."/>
        </authorList>
    </citation>
    <scope>NUCLEOTIDE SEQUENCE [LARGE SCALE GENOMIC DNA]</scope>
    <source>
        <strain evidence="1 2">CBS 132785</strain>
    </source>
</reference>
<keyword evidence="2" id="KW-1185">Reference proteome</keyword>
<gene>
    <name evidence="1" type="ORF">PENSUB_2080</name>
</gene>
<proteinExistence type="predicted"/>